<dbReference type="Pfam" id="PF01709">
    <property type="entry name" value="Transcrip_reg"/>
    <property type="match status" value="1"/>
</dbReference>
<dbReference type="InterPro" id="IPR048300">
    <property type="entry name" value="TACO1_YebC-like_2nd/3rd_dom"/>
</dbReference>
<protein>
    <recommendedName>
        <fullName evidence="6">Probable transcriptional regulatory protein HNR44_001465</fullName>
    </recommendedName>
</protein>
<dbReference type="InterPro" id="IPR029072">
    <property type="entry name" value="YebC-like"/>
</dbReference>
<accession>A0A841PQQ8</accession>
<organism evidence="10 11">
    <name type="scientific">Geomicrobium halophilum</name>
    <dbReference type="NCBI Taxonomy" id="549000"/>
    <lineage>
        <taxon>Bacteria</taxon>
        <taxon>Bacillati</taxon>
        <taxon>Bacillota</taxon>
        <taxon>Bacilli</taxon>
        <taxon>Bacillales</taxon>
        <taxon>Geomicrobium</taxon>
    </lineage>
</organism>
<reference evidence="10 11" key="1">
    <citation type="submission" date="2020-08" db="EMBL/GenBank/DDBJ databases">
        <title>Genomic Encyclopedia of Type Strains, Phase IV (KMG-IV): sequencing the most valuable type-strain genomes for metagenomic binning, comparative biology and taxonomic classification.</title>
        <authorList>
            <person name="Goeker M."/>
        </authorList>
    </citation>
    <scope>NUCLEOTIDE SEQUENCE [LARGE SCALE GENOMIC DNA]</scope>
    <source>
        <strain evidence="10 11">DSM 21769</strain>
    </source>
</reference>
<feature type="region of interest" description="Disordered" evidence="7">
    <location>
        <begin position="194"/>
        <end position="216"/>
    </location>
</feature>
<evidence type="ECO:0000259" key="9">
    <source>
        <dbReference type="Pfam" id="PF20772"/>
    </source>
</evidence>
<keyword evidence="5 6" id="KW-0804">Transcription</keyword>
<proteinExistence type="inferred from homology"/>
<dbReference type="RefSeq" id="WP_184403389.1">
    <property type="nucleotide sequence ID" value="NZ_JACHHJ010000001.1"/>
</dbReference>
<evidence type="ECO:0000256" key="3">
    <source>
        <dbReference type="ARBA" id="ARBA00023015"/>
    </source>
</evidence>
<evidence type="ECO:0000256" key="6">
    <source>
        <dbReference type="HAMAP-Rule" id="MF_00693"/>
    </source>
</evidence>
<dbReference type="FunFam" id="1.10.10.200:FF:000002">
    <property type="entry name" value="Probable transcriptional regulatory protein CLM62_37755"/>
    <property type="match status" value="1"/>
</dbReference>
<dbReference type="Gene3D" id="3.30.70.980">
    <property type="match status" value="2"/>
</dbReference>
<gene>
    <name evidence="10" type="ORF">HNR44_001465</name>
</gene>
<dbReference type="GO" id="GO:0005829">
    <property type="term" value="C:cytosol"/>
    <property type="evidence" value="ECO:0007669"/>
    <property type="project" value="TreeGrafter"/>
</dbReference>
<feature type="compositionally biased region" description="Polar residues" evidence="7">
    <location>
        <begin position="199"/>
        <end position="211"/>
    </location>
</feature>
<evidence type="ECO:0000256" key="5">
    <source>
        <dbReference type="ARBA" id="ARBA00023163"/>
    </source>
</evidence>
<dbReference type="EMBL" id="JACHHJ010000001">
    <property type="protein sequence ID" value="MBB6449516.1"/>
    <property type="molecule type" value="Genomic_DNA"/>
</dbReference>
<dbReference type="GO" id="GO:0003677">
    <property type="term" value="F:DNA binding"/>
    <property type="evidence" value="ECO:0007669"/>
    <property type="project" value="UniProtKB-UniRule"/>
</dbReference>
<dbReference type="HAMAP" id="MF_00693">
    <property type="entry name" value="Transcrip_reg_TACO1"/>
    <property type="match status" value="1"/>
</dbReference>
<feature type="domain" description="TACO1/YebC-like second and third" evidence="8">
    <location>
        <begin position="82"/>
        <end position="239"/>
    </location>
</feature>
<dbReference type="PANTHER" id="PTHR12532">
    <property type="entry name" value="TRANSLATIONAL ACTIVATOR OF CYTOCHROME C OXIDASE 1"/>
    <property type="match status" value="1"/>
</dbReference>
<dbReference type="Pfam" id="PF20772">
    <property type="entry name" value="TACO1_YebC_N"/>
    <property type="match status" value="1"/>
</dbReference>
<dbReference type="InterPro" id="IPR017856">
    <property type="entry name" value="Integrase-like_N"/>
</dbReference>
<keyword evidence="3 6" id="KW-0805">Transcription regulation</keyword>
<dbReference type="PANTHER" id="PTHR12532:SF6">
    <property type="entry name" value="TRANSCRIPTIONAL REGULATORY PROTEIN YEBC-RELATED"/>
    <property type="match status" value="1"/>
</dbReference>
<sequence>MAGHSKWHNIKRRKEAQDSKRAKIFTKISKEIFAAVRESGDDPASNLRLRLAIQKAKAANIPSDNIERTIKRASGDTDGVSYEEMSYEGYGPGGVAVFVKALTDNRNRTAADIRYIFSRNGGNLGEDGCVSFLFTDKGLIVLEKNKLHEDDEEAVMLEAIDAGADDVQSEQEYYLIWTSPVELEEVRSELEKGGYPIDSSEQTMIPSTTSAVEGEDANKVERLIDMLEDNDDVQDVYHNGEIQAG</sequence>
<evidence type="ECO:0000256" key="2">
    <source>
        <dbReference type="ARBA" id="ARBA00022490"/>
    </source>
</evidence>
<evidence type="ECO:0000256" key="7">
    <source>
        <dbReference type="SAM" id="MobiDB-lite"/>
    </source>
</evidence>
<comment type="similarity">
    <text evidence="1 6">Belongs to the TACO1 family.</text>
</comment>
<evidence type="ECO:0000313" key="10">
    <source>
        <dbReference type="EMBL" id="MBB6449516.1"/>
    </source>
</evidence>
<keyword evidence="4 6" id="KW-0238">DNA-binding</keyword>
<dbReference type="InterPro" id="IPR026564">
    <property type="entry name" value="Transcrip_reg_TACO1-like_dom3"/>
</dbReference>
<comment type="caution">
    <text evidence="10">The sequence shown here is derived from an EMBL/GenBank/DDBJ whole genome shotgun (WGS) entry which is preliminary data.</text>
</comment>
<keyword evidence="2 6" id="KW-0963">Cytoplasm</keyword>
<keyword evidence="11" id="KW-1185">Reference proteome</keyword>
<evidence type="ECO:0000259" key="8">
    <source>
        <dbReference type="Pfam" id="PF01709"/>
    </source>
</evidence>
<dbReference type="InterPro" id="IPR049083">
    <property type="entry name" value="TACO1_YebC_N"/>
</dbReference>
<comment type="subcellular location">
    <subcellularLocation>
        <location evidence="6">Cytoplasm</location>
    </subcellularLocation>
</comment>
<dbReference type="Gene3D" id="1.10.10.200">
    <property type="match status" value="1"/>
</dbReference>
<dbReference type="GO" id="GO:0006355">
    <property type="term" value="P:regulation of DNA-templated transcription"/>
    <property type="evidence" value="ECO:0007669"/>
    <property type="project" value="UniProtKB-UniRule"/>
</dbReference>
<dbReference type="Proteomes" id="UP000568839">
    <property type="component" value="Unassembled WGS sequence"/>
</dbReference>
<evidence type="ECO:0000313" key="11">
    <source>
        <dbReference type="Proteomes" id="UP000568839"/>
    </source>
</evidence>
<dbReference type="SUPFAM" id="SSF75625">
    <property type="entry name" value="YebC-like"/>
    <property type="match status" value="1"/>
</dbReference>
<dbReference type="AlphaFoldDB" id="A0A841PQQ8"/>
<evidence type="ECO:0000256" key="4">
    <source>
        <dbReference type="ARBA" id="ARBA00023125"/>
    </source>
</evidence>
<dbReference type="NCBIfam" id="TIGR01033">
    <property type="entry name" value="YebC/PmpR family DNA-binding transcriptional regulator"/>
    <property type="match status" value="1"/>
</dbReference>
<dbReference type="NCBIfam" id="NF009044">
    <property type="entry name" value="PRK12378.1"/>
    <property type="match status" value="1"/>
</dbReference>
<feature type="domain" description="TACO1/YebC-like N-terminal" evidence="9">
    <location>
        <begin position="5"/>
        <end position="75"/>
    </location>
</feature>
<evidence type="ECO:0000256" key="1">
    <source>
        <dbReference type="ARBA" id="ARBA00008724"/>
    </source>
</evidence>
<dbReference type="InterPro" id="IPR002876">
    <property type="entry name" value="Transcrip_reg_TACO1-like"/>
</dbReference>
<dbReference type="NCBIfam" id="NF001030">
    <property type="entry name" value="PRK00110.1"/>
    <property type="match status" value="1"/>
</dbReference>
<name>A0A841PQQ8_9BACL</name>